<dbReference type="FunFam" id="3.90.199.10:FF:000002">
    <property type="entry name" value="DNA topoisomerase 2"/>
    <property type="match status" value="1"/>
</dbReference>
<evidence type="ECO:0000256" key="6">
    <source>
        <dbReference type="ARBA" id="ARBA00023235"/>
    </source>
</evidence>
<keyword evidence="5 7" id="KW-0238">DNA-binding</keyword>
<dbReference type="GO" id="GO:0000712">
    <property type="term" value="P:resolution of meiotic recombination intermediates"/>
    <property type="evidence" value="ECO:0007669"/>
    <property type="project" value="TreeGrafter"/>
</dbReference>
<keyword evidence="6 7" id="KW-0413">Isomerase</keyword>
<dbReference type="EC" id="5.6.2.2" evidence="3"/>
<comment type="caution">
    <text evidence="9">The sequence shown here is derived from an EMBL/GenBank/DDBJ whole genome shotgun (WGS) entry which is preliminary data.</text>
</comment>
<dbReference type="PANTHER" id="PTHR10169">
    <property type="entry name" value="DNA TOPOISOMERASE/GYRASE"/>
    <property type="match status" value="1"/>
</dbReference>
<dbReference type="GO" id="GO:0000819">
    <property type="term" value="P:sister chromatid segregation"/>
    <property type="evidence" value="ECO:0007669"/>
    <property type="project" value="TreeGrafter"/>
</dbReference>
<comment type="cofactor">
    <cofactor evidence="2">
        <name>Mg(2+)</name>
        <dbReference type="ChEBI" id="CHEBI:18420"/>
    </cofactor>
</comment>
<sequence>MQPDTHLDRSVTRISYHDFINFELIYFFKANLERCIPSVADGLKLSSRKILFTLFKCNKKVTVEQLSSDVSKTCSYHHSQQSLAKTIVRMAQDYVGSPNNVNLLDPDVQFGSRISGGKDASNPKYIFTELSVMARVLFPNDDDVHLQYLKEDGKTIEPLCYMPVIPTVLVNGARGVGSGWSTFIPKYDPRDIVENIRRLLKGEVMIAMDPWYRKFKGDVCV</sequence>
<evidence type="ECO:0000313" key="10">
    <source>
        <dbReference type="Proteomes" id="UP000694240"/>
    </source>
</evidence>
<evidence type="ECO:0000259" key="8">
    <source>
        <dbReference type="PROSITE" id="PS52040"/>
    </source>
</evidence>
<dbReference type="Proteomes" id="UP000694240">
    <property type="component" value="Chromosome 13"/>
</dbReference>
<dbReference type="GO" id="GO:0006265">
    <property type="term" value="P:DNA topological change"/>
    <property type="evidence" value="ECO:0007669"/>
    <property type="project" value="UniProtKB-UniRule"/>
</dbReference>
<keyword evidence="10" id="KW-1185">Reference proteome</keyword>
<accession>A0A8T1XF95</accession>
<proteinExistence type="predicted"/>
<evidence type="ECO:0000256" key="4">
    <source>
        <dbReference type="ARBA" id="ARBA00023029"/>
    </source>
</evidence>
<organism evidence="9 10">
    <name type="scientific">Arabidopsis thaliana x Arabidopsis arenosa</name>
    <dbReference type="NCBI Taxonomy" id="1240361"/>
    <lineage>
        <taxon>Eukaryota</taxon>
        <taxon>Viridiplantae</taxon>
        <taxon>Streptophyta</taxon>
        <taxon>Embryophyta</taxon>
        <taxon>Tracheophyta</taxon>
        <taxon>Spermatophyta</taxon>
        <taxon>Magnoliopsida</taxon>
        <taxon>eudicotyledons</taxon>
        <taxon>Gunneridae</taxon>
        <taxon>Pentapetalae</taxon>
        <taxon>rosids</taxon>
        <taxon>malvids</taxon>
        <taxon>Brassicales</taxon>
        <taxon>Brassicaceae</taxon>
        <taxon>Camelineae</taxon>
        <taxon>Arabidopsis</taxon>
    </lineage>
</organism>
<dbReference type="AlphaFoldDB" id="A0A8T1XF95"/>
<evidence type="ECO:0000256" key="5">
    <source>
        <dbReference type="ARBA" id="ARBA00023125"/>
    </source>
</evidence>
<comment type="catalytic activity">
    <reaction evidence="1 7">
        <text>ATP-dependent breakage, passage and rejoining of double-stranded DNA.</text>
        <dbReference type="EC" id="5.6.2.2"/>
    </reaction>
</comment>
<dbReference type="EMBL" id="JAEFBK010000013">
    <property type="protein sequence ID" value="KAG7532405.1"/>
    <property type="molecule type" value="Genomic_DNA"/>
</dbReference>
<evidence type="ECO:0000256" key="7">
    <source>
        <dbReference type="PROSITE-ProRule" id="PRU01384"/>
    </source>
</evidence>
<gene>
    <name evidence="9" type="ORF">ISN45_Aa08g000920</name>
</gene>
<dbReference type="PANTHER" id="PTHR10169:SF38">
    <property type="entry name" value="DNA TOPOISOMERASE 2"/>
    <property type="match status" value="1"/>
</dbReference>
<feature type="domain" description="Topo IIA-type catalytic" evidence="8">
    <location>
        <begin position="36"/>
        <end position="221"/>
    </location>
</feature>
<reference evidence="9 10" key="1">
    <citation type="submission" date="2020-12" db="EMBL/GenBank/DDBJ databases">
        <title>Concerted genomic and epigenomic changes stabilize Arabidopsis allopolyploids.</title>
        <authorList>
            <person name="Chen Z."/>
        </authorList>
    </citation>
    <scope>NUCLEOTIDE SEQUENCE [LARGE SCALE GENOMIC DNA]</scope>
    <source>
        <strain evidence="9">Allo738</strain>
        <tissue evidence="9">Leaf</tissue>
    </source>
</reference>
<evidence type="ECO:0000313" key="9">
    <source>
        <dbReference type="EMBL" id="KAG7532405.1"/>
    </source>
</evidence>
<dbReference type="InterPro" id="IPR050634">
    <property type="entry name" value="DNA_Topoisomerase_II"/>
</dbReference>
<evidence type="ECO:0000256" key="3">
    <source>
        <dbReference type="ARBA" id="ARBA00012895"/>
    </source>
</evidence>
<keyword evidence="4 7" id="KW-0799">Topoisomerase</keyword>
<dbReference type="GO" id="GO:0003918">
    <property type="term" value="F:DNA topoisomerase type II (double strand cut, ATP-hydrolyzing) activity"/>
    <property type="evidence" value="ECO:0007669"/>
    <property type="project" value="UniProtKB-EC"/>
</dbReference>
<dbReference type="GO" id="GO:0003677">
    <property type="term" value="F:DNA binding"/>
    <property type="evidence" value="ECO:0007669"/>
    <property type="project" value="UniProtKB-UniRule"/>
</dbReference>
<dbReference type="PROSITE" id="PS52040">
    <property type="entry name" value="TOPO_IIA"/>
    <property type="match status" value="1"/>
</dbReference>
<feature type="active site" description="O-(5'-phospho-DNA)-tyrosine intermediate" evidence="7">
    <location>
        <position position="125"/>
    </location>
</feature>
<dbReference type="GO" id="GO:0005524">
    <property type="term" value="F:ATP binding"/>
    <property type="evidence" value="ECO:0007669"/>
    <property type="project" value="InterPro"/>
</dbReference>
<dbReference type="InterPro" id="IPR002205">
    <property type="entry name" value="Topo_IIA_dom_A"/>
</dbReference>
<evidence type="ECO:0000256" key="2">
    <source>
        <dbReference type="ARBA" id="ARBA00001946"/>
    </source>
</evidence>
<name>A0A8T1XF95_9BRAS</name>
<dbReference type="Pfam" id="PF00521">
    <property type="entry name" value="DNA_topoisoIV"/>
    <property type="match status" value="1"/>
</dbReference>
<evidence type="ECO:0000256" key="1">
    <source>
        <dbReference type="ARBA" id="ARBA00000185"/>
    </source>
</evidence>
<protein>
    <recommendedName>
        <fullName evidence="3">DNA topoisomerase (ATP-hydrolyzing)</fullName>
        <ecNumber evidence="3">5.6.2.2</ecNumber>
    </recommendedName>
</protein>
<dbReference type="SMART" id="SM00434">
    <property type="entry name" value="TOP4c"/>
    <property type="match status" value="1"/>
</dbReference>
<dbReference type="GO" id="GO:0005634">
    <property type="term" value="C:nucleus"/>
    <property type="evidence" value="ECO:0007669"/>
    <property type="project" value="TreeGrafter"/>
</dbReference>